<dbReference type="EMBL" id="KZ293656">
    <property type="protein sequence ID" value="PBK93704.1"/>
    <property type="molecule type" value="Genomic_DNA"/>
</dbReference>
<accession>A0A2H3DIN2</accession>
<dbReference type="InParanoid" id="A0A2H3DIN2"/>
<dbReference type="AlphaFoldDB" id="A0A2H3DIN2"/>
<evidence type="ECO:0000313" key="1">
    <source>
        <dbReference type="EMBL" id="PBK93704.1"/>
    </source>
</evidence>
<sequence>MYRRRRAESGKEKSRPVTGCLPPSTPIWSRFLPTSSFGHLLPPEAYLDAQTRYSTFLRRHSRLYKHTFRDGGQNCLHSMWAQPSEAKYSISKEFASQVYFFGAHKWLVNMMVSRMEHWQYIKSSQAIPVVQLQSRFEGAKLGPHASLATIGGMPRLTFIVLPAYSRIPSSQS</sequence>
<reference evidence="2" key="1">
    <citation type="journal article" date="2017" name="Nat. Ecol. Evol.">
        <title>Genome expansion and lineage-specific genetic innovations in the forest pathogenic fungi Armillaria.</title>
        <authorList>
            <person name="Sipos G."/>
            <person name="Prasanna A.N."/>
            <person name="Walter M.C."/>
            <person name="O'Connor E."/>
            <person name="Balint B."/>
            <person name="Krizsan K."/>
            <person name="Kiss B."/>
            <person name="Hess J."/>
            <person name="Varga T."/>
            <person name="Slot J."/>
            <person name="Riley R."/>
            <person name="Boka B."/>
            <person name="Rigling D."/>
            <person name="Barry K."/>
            <person name="Lee J."/>
            <person name="Mihaltcheva S."/>
            <person name="LaButti K."/>
            <person name="Lipzen A."/>
            <person name="Waldron R."/>
            <person name="Moloney N.M."/>
            <person name="Sperisen C."/>
            <person name="Kredics L."/>
            <person name="Vagvoelgyi C."/>
            <person name="Patrignani A."/>
            <person name="Fitzpatrick D."/>
            <person name="Nagy I."/>
            <person name="Doyle S."/>
            <person name="Anderson J.B."/>
            <person name="Grigoriev I.V."/>
            <person name="Gueldener U."/>
            <person name="Muensterkoetter M."/>
            <person name="Nagy L.G."/>
        </authorList>
    </citation>
    <scope>NUCLEOTIDE SEQUENCE [LARGE SCALE GENOMIC DNA]</scope>
    <source>
        <strain evidence="2">Ar21-2</strain>
    </source>
</reference>
<proteinExistence type="predicted"/>
<gene>
    <name evidence="1" type="ORF">ARMGADRAFT_1079992</name>
</gene>
<keyword evidence="2" id="KW-1185">Reference proteome</keyword>
<name>A0A2H3DIN2_ARMGA</name>
<dbReference type="Proteomes" id="UP000217790">
    <property type="component" value="Unassembled WGS sequence"/>
</dbReference>
<evidence type="ECO:0000313" key="2">
    <source>
        <dbReference type="Proteomes" id="UP000217790"/>
    </source>
</evidence>
<protein>
    <submittedName>
        <fullName evidence="1">Uncharacterized protein</fullName>
    </submittedName>
</protein>
<organism evidence="1 2">
    <name type="scientific">Armillaria gallica</name>
    <name type="common">Bulbous honey fungus</name>
    <name type="synonym">Armillaria bulbosa</name>
    <dbReference type="NCBI Taxonomy" id="47427"/>
    <lineage>
        <taxon>Eukaryota</taxon>
        <taxon>Fungi</taxon>
        <taxon>Dikarya</taxon>
        <taxon>Basidiomycota</taxon>
        <taxon>Agaricomycotina</taxon>
        <taxon>Agaricomycetes</taxon>
        <taxon>Agaricomycetidae</taxon>
        <taxon>Agaricales</taxon>
        <taxon>Marasmiineae</taxon>
        <taxon>Physalacriaceae</taxon>
        <taxon>Armillaria</taxon>
    </lineage>
</organism>